<protein>
    <recommendedName>
        <fullName evidence="2">B box-type domain-containing protein</fullName>
    </recommendedName>
</protein>
<gene>
    <name evidence="3" type="ORF">MAR_003418</name>
</gene>
<dbReference type="Proteomes" id="UP001164746">
    <property type="component" value="Chromosome 16"/>
</dbReference>
<accession>A0ABY7G6S5</accession>
<evidence type="ECO:0000313" key="4">
    <source>
        <dbReference type="Proteomes" id="UP001164746"/>
    </source>
</evidence>
<keyword evidence="1" id="KW-0863">Zinc-finger</keyword>
<evidence type="ECO:0000259" key="2">
    <source>
        <dbReference type="PROSITE" id="PS50119"/>
    </source>
</evidence>
<dbReference type="InterPro" id="IPR011993">
    <property type="entry name" value="PH-like_dom_sf"/>
</dbReference>
<dbReference type="PROSITE" id="PS50119">
    <property type="entry name" value="ZF_BBOX"/>
    <property type="match status" value="1"/>
</dbReference>
<dbReference type="Gene3D" id="2.30.29.30">
    <property type="entry name" value="Pleckstrin-homology domain (PH domain)/Phosphotyrosine-binding domain (PTB)"/>
    <property type="match status" value="1"/>
</dbReference>
<evidence type="ECO:0000313" key="3">
    <source>
        <dbReference type="EMBL" id="WAR29850.1"/>
    </source>
</evidence>
<dbReference type="InterPro" id="IPR000315">
    <property type="entry name" value="Znf_B-box"/>
</dbReference>
<evidence type="ECO:0000256" key="1">
    <source>
        <dbReference type="PROSITE-ProRule" id="PRU00024"/>
    </source>
</evidence>
<dbReference type="EMBL" id="CP111027">
    <property type="protein sequence ID" value="WAR29850.1"/>
    <property type="molecule type" value="Genomic_DNA"/>
</dbReference>
<keyword evidence="1" id="KW-0479">Metal-binding</keyword>
<dbReference type="SUPFAM" id="SSF50729">
    <property type="entry name" value="PH domain-like"/>
    <property type="match status" value="1"/>
</dbReference>
<feature type="domain" description="B box-type" evidence="2">
    <location>
        <begin position="11"/>
        <end position="54"/>
    </location>
</feature>
<keyword evidence="1" id="KW-0862">Zinc</keyword>
<name>A0ABY7G6S5_MYAAR</name>
<proteinExistence type="predicted"/>
<organism evidence="3 4">
    <name type="scientific">Mya arenaria</name>
    <name type="common">Soft-shell clam</name>
    <dbReference type="NCBI Taxonomy" id="6604"/>
    <lineage>
        <taxon>Eukaryota</taxon>
        <taxon>Metazoa</taxon>
        <taxon>Spiralia</taxon>
        <taxon>Lophotrochozoa</taxon>
        <taxon>Mollusca</taxon>
        <taxon>Bivalvia</taxon>
        <taxon>Autobranchia</taxon>
        <taxon>Heteroconchia</taxon>
        <taxon>Euheterodonta</taxon>
        <taxon>Imparidentia</taxon>
        <taxon>Neoheterodontei</taxon>
        <taxon>Myida</taxon>
        <taxon>Myoidea</taxon>
        <taxon>Myidae</taxon>
        <taxon>Mya</taxon>
    </lineage>
</organism>
<reference evidence="3" key="1">
    <citation type="submission" date="2022-11" db="EMBL/GenBank/DDBJ databases">
        <title>Centuries of genome instability and evolution in soft-shell clam transmissible cancer (bioRxiv).</title>
        <authorList>
            <person name="Hart S.F.M."/>
            <person name="Yonemitsu M.A."/>
            <person name="Giersch R.M."/>
            <person name="Beal B.F."/>
            <person name="Arriagada G."/>
            <person name="Davis B.W."/>
            <person name="Ostrander E.A."/>
            <person name="Goff S.P."/>
            <person name="Metzger M.J."/>
        </authorList>
    </citation>
    <scope>NUCLEOTIDE SEQUENCE</scope>
    <source>
        <strain evidence="3">MELC-2E11</strain>
        <tissue evidence="3">Siphon/mantle</tissue>
    </source>
</reference>
<dbReference type="Pfam" id="PF02174">
    <property type="entry name" value="IRS"/>
    <property type="match status" value="1"/>
</dbReference>
<keyword evidence="4" id="KW-1185">Reference proteome</keyword>
<sequence length="220" mass="25148">MDSDMIYDFPCTSCQENGMNSDSVGYCEQCEKHFCSTCKDMHDRILKEHNIHDKTEHHVHCKDNDVSYVNIASVRYNTMEESQHGVLTYENVCGNSSVMGTKTESTRQEVDLDRPKPPPANEVMCEVLENPLTKLCGIVGKVSLHFEDKGIRIMRSDGKASVEIPLNMIRKFGRKQTIMFYFEVGRRFCFGEGFIIMKCCSPEDAKLVNSYLDEAFGKRK</sequence>
<dbReference type="InterPro" id="IPR002404">
    <property type="entry name" value="IRS_PTB"/>
</dbReference>